<dbReference type="Proteomes" id="UP000475214">
    <property type="component" value="Unassembled WGS sequence"/>
</dbReference>
<keyword evidence="6" id="KW-0046">Antibiotic resistance</keyword>
<name>A0A6L9SDI4_9ACTN</name>
<evidence type="ECO:0000256" key="3">
    <source>
        <dbReference type="ARBA" id="ARBA00022448"/>
    </source>
</evidence>
<dbReference type="PANTHER" id="PTHR42711">
    <property type="entry name" value="ABC TRANSPORTER ATP-BINDING PROTEIN"/>
    <property type="match status" value="1"/>
</dbReference>
<evidence type="ECO:0000256" key="5">
    <source>
        <dbReference type="ARBA" id="ARBA00022840"/>
    </source>
</evidence>
<accession>A0A6L9SDI4</accession>
<feature type="compositionally biased region" description="Basic and acidic residues" evidence="7">
    <location>
        <begin position="321"/>
        <end position="331"/>
    </location>
</feature>
<feature type="region of interest" description="Disordered" evidence="7">
    <location>
        <begin position="321"/>
        <end position="345"/>
    </location>
</feature>
<dbReference type="InterPro" id="IPR003439">
    <property type="entry name" value="ABC_transporter-like_ATP-bd"/>
</dbReference>
<keyword evidence="3" id="KW-0813">Transport</keyword>
<dbReference type="Gene3D" id="3.40.50.300">
    <property type="entry name" value="P-loop containing nucleotide triphosphate hydrolases"/>
    <property type="match status" value="1"/>
</dbReference>
<evidence type="ECO:0000256" key="2">
    <source>
        <dbReference type="ARBA" id="ARBA00005417"/>
    </source>
</evidence>
<dbReference type="InterPro" id="IPR050763">
    <property type="entry name" value="ABC_transporter_ATP-binding"/>
</dbReference>
<evidence type="ECO:0000256" key="7">
    <source>
        <dbReference type="SAM" id="MobiDB-lite"/>
    </source>
</evidence>
<dbReference type="InterPro" id="IPR027417">
    <property type="entry name" value="P-loop_NTPase"/>
</dbReference>
<dbReference type="GO" id="GO:0016887">
    <property type="term" value="F:ATP hydrolysis activity"/>
    <property type="evidence" value="ECO:0007669"/>
    <property type="project" value="InterPro"/>
</dbReference>
<dbReference type="SUPFAM" id="SSF52540">
    <property type="entry name" value="P-loop containing nucleoside triphosphate hydrolases"/>
    <property type="match status" value="1"/>
</dbReference>
<sequence>MRARTRPDAAIELDGLGKVYGRGEKAFAAVKPTTLSVPWGQVIGLLGPNGAGKTTTIKMLGGLVTPSSGTIRLGGHDVARDRSNAVRQIGAVLEGSRNVYWPMSAWENLMYFGRLKGLRGGEIKPRARRLLTELGLWERRNETVSSFSRGMQQKVAVSAALITDPPILLLDEPTLGLDVEAARTFKDWIAHLAADEGKTIVLTTHQLEVAQELSDRIAVIKEGEIIADLPTAELLARHAEDRFEVRVATGSLDVLARVLPDGATTEPHDDETRVTLRDTDEDTLYALLAQLRAAGAPLVSVARAQPSLEEVFLRLIHADDDSVGDDDRVGDDGANQPTQAKETTS</sequence>
<evidence type="ECO:0000313" key="9">
    <source>
        <dbReference type="EMBL" id="NEE02608.1"/>
    </source>
</evidence>
<comment type="similarity">
    <text evidence="2">Belongs to the ABC transporter superfamily.</text>
</comment>
<dbReference type="CDD" id="cd03230">
    <property type="entry name" value="ABC_DR_subfamily_A"/>
    <property type="match status" value="1"/>
</dbReference>
<evidence type="ECO:0000313" key="10">
    <source>
        <dbReference type="Proteomes" id="UP000475214"/>
    </source>
</evidence>
<dbReference type="PANTHER" id="PTHR42711:SF5">
    <property type="entry name" value="ABC TRANSPORTER ATP-BINDING PROTEIN NATA"/>
    <property type="match status" value="1"/>
</dbReference>
<feature type="domain" description="ABC transporter" evidence="8">
    <location>
        <begin position="11"/>
        <end position="247"/>
    </location>
</feature>
<dbReference type="AlphaFoldDB" id="A0A6L9SDI4"/>
<gene>
    <name evidence="9" type="ORF">G1H10_20790</name>
</gene>
<dbReference type="SMART" id="SM00382">
    <property type="entry name" value="AAA"/>
    <property type="match status" value="1"/>
</dbReference>
<evidence type="ECO:0000256" key="4">
    <source>
        <dbReference type="ARBA" id="ARBA00022741"/>
    </source>
</evidence>
<dbReference type="InterPro" id="IPR025302">
    <property type="entry name" value="DrrA1/2-like_C"/>
</dbReference>
<keyword evidence="10" id="KW-1185">Reference proteome</keyword>
<dbReference type="GO" id="GO:0005524">
    <property type="term" value="F:ATP binding"/>
    <property type="evidence" value="ECO:0007669"/>
    <property type="project" value="UniProtKB-KW"/>
</dbReference>
<evidence type="ECO:0000256" key="6">
    <source>
        <dbReference type="ARBA" id="ARBA00023251"/>
    </source>
</evidence>
<feature type="compositionally biased region" description="Polar residues" evidence="7">
    <location>
        <begin position="335"/>
        <end position="345"/>
    </location>
</feature>
<comment type="subcellular location">
    <subcellularLocation>
        <location evidence="1">Cell membrane</location>
        <topology evidence="1">Peripheral membrane protein</topology>
    </subcellularLocation>
</comment>
<dbReference type="PROSITE" id="PS50893">
    <property type="entry name" value="ABC_TRANSPORTER_2"/>
    <property type="match status" value="1"/>
</dbReference>
<evidence type="ECO:0000259" key="8">
    <source>
        <dbReference type="PROSITE" id="PS50893"/>
    </source>
</evidence>
<dbReference type="GO" id="GO:0046677">
    <property type="term" value="P:response to antibiotic"/>
    <property type="evidence" value="ECO:0007669"/>
    <property type="project" value="UniProtKB-KW"/>
</dbReference>
<evidence type="ECO:0000256" key="1">
    <source>
        <dbReference type="ARBA" id="ARBA00004202"/>
    </source>
</evidence>
<organism evidence="9 10">
    <name type="scientific">Phytoactinopolyspora halotolerans</name>
    <dbReference type="NCBI Taxonomy" id="1981512"/>
    <lineage>
        <taxon>Bacteria</taxon>
        <taxon>Bacillati</taxon>
        <taxon>Actinomycetota</taxon>
        <taxon>Actinomycetes</taxon>
        <taxon>Jiangellales</taxon>
        <taxon>Jiangellaceae</taxon>
        <taxon>Phytoactinopolyspora</taxon>
    </lineage>
</organism>
<protein>
    <submittedName>
        <fullName evidence="9">ABC transporter ATP-binding protein</fullName>
    </submittedName>
</protein>
<dbReference type="Pfam" id="PF00005">
    <property type="entry name" value="ABC_tran"/>
    <property type="match status" value="1"/>
</dbReference>
<keyword evidence="4" id="KW-0547">Nucleotide-binding</keyword>
<dbReference type="Pfam" id="PF13732">
    <property type="entry name" value="DrrA1-3_C"/>
    <property type="match status" value="1"/>
</dbReference>
<dbReference type="InterPro" id="IPR003593">
    <property type="entry name" value="AAA+_ATPase"/>
</dbReference>
<dbReference type="EMBL" id="JAAGOA010000015">
    <property type="protein sequence ID" value="NEE02608.1"/>
    <property type="molecule type" value="Genomic_DNA"/>
</dbReference>
<keyword evidence="5 9" id="KW-0067">ATP-binding</keyword>
<reference evidence="9 10" key="1">
    <citation type="submission" date="2020-02" db="EMBL/GenBank/DDBJ databases">
        <authorList>
            <person name="Li X.-J."/>
            <person name="Han X.-M."/>
        </authorList>
    </citation>
    <scope>NUCLEOTIDE SEQUENCE [LARGE SCALE GENOMIC DNA]</scope>
    <source>
        <strain evidence="9 10">CCTCC AB 2017055</strain>
    </source>
</reference>
<dbReference type="GO" id="GO:0005886">
    <property type="term" value="C:plasma membrane"/>
    <property type="evidence" value="ECO:0007669"/>
    <property type="project" value="UniProtKB-SubCell"/>
</dbReference>
<comment type="caution">
    <text evidence="9">The sequence shown here is derived from an EMBL/GenBank/DDBJ whole genome shotgun (WGS) entry which is preliminary data.</text>
</comment>
<proteinExistence type="inferred from homology"/>